<dbReference type="InterPro" id="IPR025354">
    <property type="entry name" value="DUF4258"/>
</dbReference>
<name>W9V7U5_9GAMM</name>
<keyword evidence="2" id="KW-1185">Reference proteome</keyword>
<protein>
    <recommendedName>
        <fullName evidence="3">DUF4258 domain-containing protein</fullName>
    </recommendedName>
</protein>
<dbReference type="Proteomes" id="UP000019464">
    <property type="component" value="Unassembled WGS sequence"/>
</dbReference>
<organism evidence="1 2">
    <name type="scientific">Nitrincola nitratireducens</name>
    <dbReference type="NCBI Taxonomy" id="1229521"/>
    <lineage>
        <taxon>Bacteria</taxon>
        <taxon>Pseudomonadati</taxon>
        <taxon>Pseudomonadota</taxon>
        <taxon>Gammaproteobacteria</taxon>
        <taxon>Oceanospirillales</taxon>
        <taxon>Oceanospirillaceae</taxon>
        <taxon>Nitrincola</taxon>
    </lineage>
</organism>
<dbReference type="Pfam" id="PF14076">
    <property type="entry name" value="DUF4258"/>
    <property type="match status" value="1"/>
</dbReference>
<evidence type="ECO:0000313" key="1">
    <source>
        <dbReference type="EMBL" id="EXJ12951.1"/>
    </source>
</evidence>
<accession>W9V7U5</accession>
<dbReference type="AlphaFoldDB" id="W9V7U5"/>
<evidence type="ECO:0000313" key="2">
    <source>
        <dbReference type="Proteomes" id="UP000019464"/>
    </source>
</evidence>
<sequence length="113" mass="13018">MQETAKLIELPFISSDSVRDEIRRIAGSETESLSLLDHALERMIQRDISMRQIINVLKNGEQIGDMRWCSDKERGWRYKLKRVTAGINVTVVAKLVNRENTTCLVVTVWGQEE</sequence>
<reference evidence="2" key="1">
    <citation type="submission" date="2012-11" db="EMBL/GenBank/DDBJ databases">
        <authorList>
            <person name="Singh A."/>
            <person name="Pinnaka A.K."/>
            <person name="Vaidya B."/>
        </authorList>
    </citation>
    <scope>NUCLEOTIDE SEQUENCE [LARGE SCALE GENOMIC DNA]</scope>
    <source>
        <strain evidence="2">AK23</strain>
    </source>
</reference>
<reference evidence="1 2" key="2">
    <citation type="journal article" date="2015" name="Syst. Appl. Microbiol.">
        <title>Nitrincola nitratireducens sp. nov. isolated from a haloalkaline crater lake.</title>
        <authorList>
            <person name="Singh A."/>
            <person name="Vaidya B."/>
            <person name="Tanuku N.R."/>
            <person name="Pinnaka A.K."/>
        </authorList>
    </citation>
    <scope>NUCLEOTIDE SEQUENCE [LARGE SCALE GENOMIC DNA]</scope>
    <source>
        <strain evidence="1 2">AK23</strain>
    </source>
</reference>
<proteinExistence type="predicted"/>
<dbReference type="OrthoDB" id="5873906at2"/>
<gene>
    <name evidence="1" type="ORF">D791_00293</name>
</gene>
<evidence type="ECO:0008006" key="3">
    <source>
        <dbReference type="Google" id="ProtNLM"/>
    </source>
</evidence>
<dbReference type="RefSeq" id="WP_036506764.1">
    <property type="nucleotide sequence ID" value="NZ_AONB01000001.1"/>
</dbReference>
<dbReference type="EMBL" id="AONB01000001">
    <property type="protein sequence ID" value="EXJ12951.1"/>
    <property type="molecule type" value="Genomic_DNA"/>
</dbReference>
<comment type="caution">
    <text evidence="1">The sequence shown here is derived from an EMBL/GenBank/DDBJ whole genome shotgun (WGS) entry which is preliminary data.</text>
</comment>